<protein>
    <recommendedName>
        <fullName evidence="6">DUF2491 family protein</fullName>
    </recommendedName>
</protein>
<keyword evidence="3" id="KW-0812">Transmembrane</keyword>
<sequence>MMPPRLTPTFGLILILTLTLGLLTPLDSWAKKSRSSGGYSRPSSSLSQRTPTTRPSRTVRTPSVSGGYSRPSSSATSSTARAAPSGSATDQALSRQASKRALDDFQCQRQAATATSSGSANHSNNAHSSNHSSTSSNSSSWSGWTTRPSTARTAPPPRRPSTHSVNWYGHRPSNRYTLPKYYRGHTAPSFGPWSAVLLFGLLQTLSSPGHAEFFYHHAEDPAYRQWRTEAEALAREHAELAQQLAALDQQLATFSGPRDTQYPAPNLAIETDDLATESEPTMNTATTGFPFAALLTGLFIVLLLAVLLILMWRRFARPATKARRSQHGESSRSGYRPDWFRLGMTLPLDPSLFILAAPWTQIQAPPAASNSGLLSVERLGAVSGAGVTWHRLYVADDERFFQVHCDAHGQPDECRYFAPLDVVEPADAAEWGVWLDRDEGLIGWPEFETQDGHRYARLWSPGQTRIEPYALRETLETLNGVQAAPAQQQAMLYARTTGAAPPAPTTEYLLVMAQEQGDRAWVALHLGIDIPIASLNLS</sequence>
<evidence type="ECO:0000256" key="3">
    <source>
        <dbReference type="SAM" id="Phobius"/>
    </source>
</evidence>
<accession>A0A1H3FIS6</accession>
<feature type="transmembrane region" description="Helical" evidence="3">
    <location>
        <begin position="289"/>
        <end position="312"/>
    </location>
</feature>
<name>A0A1H3FIS6_ALLWA</name>
<dbReference type="Proteomes" id="UP000198672">
    <property type="component" value="Unassembled WGS sequence"/>
</dbReference>
<feature type="coiled-coil region" evidence="1">
    <location>
        <begin position="223"/>
        <end position="250"/>
    </location>
</feature>
<proteinExistence type="predicted"/>
<feature type="compositionally biased region" description="Low complexity" evidence="2">
    <location>
        <begin position="35"/>
        <end position="89"/>
    </location>
</feature>
<dbReference type="InterPro" id="IPR019621">
    <property type="entry name" value="DUF2491"/>
</dbReference>
<reference evidence="5" key="1">
    <citation type="submission" date="2016-10" db="EMBL/GenBank/DDBJ databases">
        <authorList>
            <person name="Varghese N."/>
            <person name="Submissions S."/>
        </authorList>
    </citation>
    <scope>NUCLEOTIDE SEQUENCE [LARGE SCALE GENOMIC DNA]</scope>
    <source>
        <strain evidence="5">DSM 173</strain>
    </source>
</reference>
<dbReference type="STRING" id="61595.SAMN05421644_11846"/>
<evidence type="ECO:0008006" key="6">
    <source>
        <dbReference type="Google" id="ProtNLM"/>
    </source>
</evidence>
<feature type="region of interest" description="Disordered" evidence="2">
    <location>
        <begin position="31"/>
        <end position="170"/>
    </location>
</feature>
<evidence type="ECO:0000256" key="2">
    <source>
        <dbReference type="SAM" id="MobiDB-lite"/>
    </source>
</evidence>
<organism evidence="4 5">
    <name type="scientific">Allochromatium warmingii</name>
    <name type="common">Chromatium warmingii</name>
    <dbReference type="NCBI Taxonomy" id="61595"/>
    <lineage>
        <taxon>Bacteria</taxon>
        <taxon>Pseudomonadati</taxon>
        <taxon>Pseudomonadota</taxon>
        <taxon>Gammaproteobacteria</taxon>
        <taxon>Chromatiales</taxon>
        <taxon>Chromatiaceae</taxon>
        <taxon>Allochromatium</taxon>
    </lineage>
</organism>
<dbReference type="OrthoDB" id="5459171at2"/>
<feature type="compositionally biased region" description="Low complexity" evidence="2">
    <location>
        <begin position="111"/>
        <end position="153"/>
    </location>
</feature>
<evidence type="ECO:0000256" key="1">
    <source>
        <dbReference type="SAM" id="Coils"/>
    </source>
</evidence>
<keyword evidence="3" id="KW-1133">Transmembrane helix</keyword>
<keyword evidence="1" id="KW-0175">Coiled coil</keyword>
<dbReference type="Pfam" id="PF10679">
    <property type="entry name" value="DUF2491"/>
    <property type="match status" value="1"/>
</dbReference>
<evidence type="ECO:0000313" key="5">
    <source>
        <dbReference type="Proteomes" id="UP000198672"/>
    </source>
</evidence>
<gene>
    <name evidence="4" type="ORF">SAMN05421644_11846</name>
</gene>
<dbReference type="EMBL" id="FNOW01000018">
    <property type="protein sequence ID" value="SDX89999.1"/>
    <property type="molecule type" value="Genomic_DNA"/>
</dbReference>
<evidence type="ECO:0000313" key="4">
    <source>
        <dbReference type="EMBL" id="SDX89999.1"/>
    </source>
</evidence>
<dbReference type="AlphaFoldDB" id="A0A1H3FIS6"/>
<keyword evidence="3" id="KW-0472">Membrane</keyword>
<keyword evidence="5" id="KW-1185">Reference proteome</keyword>